<dbReference type="EMBL" id="JH000399">
    <property type="protein sequence ID" value="EGW10596.1"/>
    <property type="molecule type" value="Genomic_DNA"/>
</dbReference>
<gene>
    <name evidence="1" type="ORF">I79_010327</name>
</gene>
<organism evidence="1 2">
    <name type="scientific">Cricetulus griseus</name>
    <name type="common">Chinese hamster</name>
    <name type="synonym">Cricetulus barabensis griseus</name>
    <dbReference type="NCBI Taxonomy" id="10029"/>
    <lineage>
        <taxon>Eukaryota</taxon>
        <taxon>Metazoa</taxon>
        <taxon>Chordata</taxon>
        <taxon>Craniata</taxon>
        <taxon>Vertebrata</taxon>
        <taxon>Euteleostomi</taxon>
        <taxon>Mammalia</taxon>
        <taxon>Eutheria</taxon>
        <taxon>Euarchontoglires</taxon>
        <taxon>Glires</taxon>
        <taxon>Rodentia</taxon>
        <taxon>Myomorpha</taxon>
        <taxon>Muroidea</taxon>
        <taxon>Cricetidae</taxon>
        <taxon>Cricetinae</taxon>
        <taxon>Cricetulus</taxon>
    </lineage>
</organism>
<evidence type="ECO:0000313" key="2">
    <source>
        <dbReference type="Proteomes" id="UP000001075"/>
    </source>
</evidence>
<reference evidence="2" key="1">
    <citation type="journal article" date="2011" name="Nat. Biotechnol.">
        <title>The genomic sequence of the Chinese hamster ovary (CHO)-K1 cell line.</title>
        <authorList>
            <person name="Xu X."/>
            <person name="Nagarajan H."/>
            <person name="Lewis N.E."/>
            <person name="Pan S."/>
            <person name="Cai Z."/>
            <person name="Liu X."/>
            <person name="Chen W."/>
            <person name="Xie M."/>
            <person name="Wang W."/>
            <person name="Hammond S."/>
            <person name="Andersen M.R."/>
            <person name="Neff N."/>
            <person name="Passarelli B."/>
            <person name="Koh W."/>
            <person name="Fan H.C."/>
            <person name="Wang J."/>
            <person name="Gui Y."/>
            <person name="Lee K.H."/>
            <person name="Betenbaugh M.J."/>
            <person name="Quake S.R."/>
            <person name="Famili I."/>
            <person name="Palsson B.O."/>
            <person name="Wang J."/>
        </authorList>
    </citation>
    <scope>NUCLEOTIDE SEQUENCE [LARGE SCALE GENOMIC DNA]</scope>
    <source>
        <strain evidence="2">CHO K1 cell line</strain>
    </source>
</reference>
<evidence type="ECO:0000313" key="1">
    <source>
        <dbReference type="EMBL" id="EGW10596.1"/>
    </source>
</evidence>
<sequence length="58" mass="6510">MGTLVRLSSVPWRVSVYCWLLCKHLQEAGEEVPQLRVCLLAKDMGLILSTHMAACKHS</sequence>
<protein>
    <submittedName>
        <fullName evidence="1">Uncharacterized protein</fullName>
    </submittedName>
</protein>
<dbReference type="AlphaFoldDB" id="G3HI60"/>
<dbReference type="Proteomes" id="UP000001075">
    <property type="component" value="Unassembled WGS sequence"/>
</dbReference>
<proteinExistence type="predicted"/>
<accession>G3HI60</accession>
<name>G3HI60_CRIGR</name>
<dbReference type="InParanoid" id="G3HI60"/>